<dbReference type="InterPro" id="IPR015867">
    <property type="entry name" value="N-reg_PII/ATP_PRibTrfase_C"/>
</dbReference>
<dbReference type="InterPro" id="IPR017918">
    <property type="entry name" value="N-reg_PII_CS"/>
</dbReference>
<dbReference type="Gene3D" id="3.30.70.120">
    <property type="match status" value="1"/>
</dbReference>
<dbReference type="Pfam" id="PF00543">
    <property type="entry name" value="P-II"/>
    <property type="match status" value="1"/>
</dbReference>
<dbReference type="PANTHER" id="PTHR30115:SF11">
    <property type="entry name" value="NITROGEN REGULATORY PROTEIN P-II HOMOLOG"/>
    <property type="match status" value="1"/>
</dbReference>
<dbReference type="InterPro" id="IPR011322">
    <property type="entry name" value="N-reg_PII-like_a/b"/>
</dbReference>
<dbReference type="SMART" id="SM00938">
    <property type="entry name" value="P-II"/>
    <property type="match status" value="1"/>
</dbReference>
<gene>
    <name evidence="1" type="primary">glnB_1</name>
    <name evidence="1" type="ORF">NCTC10638_01087</name>
</gene>
<dbReference type="GO" id="GO:0006808">
    <property type="term" value="P:regulation of nitrogen utilization"/>
    <property type="evidence" value="ECO:0007669"/>
    <property type="project" value="InterPro"/>
</dbReference>
<evidence type="ECO:0000313" key="2">
    <source>
        <dbReference type="Proteomes" id="UP000254802"/>
    </source>
</evidence>
<organism evidence="1 2">
    <name type="scientific">Mannheimia haemolytica</name>
    <name type="common">Pasteurella haemolytica</name>
    <dbReference type="NCBI Taxonomy" id="75985"/>
    <lineage>
        <taxon>Bacteria</taxon>
        <taxon>Pseudomonadati</taxon>
        <taxon>Pseudomonadota</taxon>
        <taxon>Gammaproteobacteria</taxon>
        <taxon>Pasteurellales</taxon>
        <taxon>Pasteurellaceae</taxon>
        <taxon>Mannheimia</taxon>
    </lineage>
</organism>
<protein>
    <submittedName>
        <fullName evidence="1">Nitrogen regulatory protein P-II 1</fullName>
    </submittedName>
</protein>
<dbReference type="SUPFAM" id="SSF54913">
    <property type="entry name" value="GlnB-like"/>
    <property type="match status" value="1"/>
</dbReference>
<dbReference type="GO" id="GO:0005524">
    <property type="term" value="F:ATP binding"/>
    <property type="evidence" value="ECO:0007669"/>
    <property type="project" value="TreeGrafter"/>
</dbReference>
<dbReference type="InterPro" id="IPR002187">
    <property type="entry name" value="N-reg_PII"/>
</dbReference>
<sequence length="54" mass="6080">MKVEIVIPDELEEQCIEAIMETAQTGKIGDGKIFVYDVGRVIRIRTGEENEEAI</sequence>
<dbReference type="Proteomes" id="UP000254802">
    <property type="component" value="Unassembled WGS sequence"/>
</dbReference>
<dbReference type="GO" id="GO:0030234">
    <property type="term" value="F:enzyme regulator activity"/>
    <property type="evidence" value="ECO:0007669"/>
    <property type="project" value="InterPro"/>
</dbReference>
<name>A0A378MUH7_MANHA</name>
<dbReference type="STRING" id="75985.WC39_13135"/>
<accession>A0A378MUH7</accession>
<dbReference type="GO" id="GO:0005829">
    <property type="term" value="C:cytosol"/>
    <property type="evidence" value="ECO:0007669"/>
    <property type="project" value="TreeGrafter"/>
</dbReference>
<dbReference type="PROSITE" id="PS51343">
    <property type="entry name" value="PII_GLNB_DOM"/>
    <property type="match status" value="1"/>
</dbReference>
<dbReference type="PANTHER" id="PTHR30115">
    <property type="entry name" value="NITROGEN REGULATORY PROTEIN P-II"/>
    <property type="match status" value="1"/>
</dbReference>
<reference evidence="1 2" key="1">
    <citation type="submission" date="2018-06" db="EMBL/GenBank/DDBJ databases">
        <authorList>
            <consortium name="Pathogen Informatics"/>
            <person name="Doyle S."/>
        </authorList>
    </citation>
    <scope>NUCLEOTIDE SEQUENCE [LARGE SCALE GENOMIC DNA]</scope>
    <source>
        <strain evidence="1 2">NCTC10638</strain>
    </source>
</reference>
<dbReference type="EMBL" id="UGPN01000002">
    <property type="protein sequence ID" value="STY59900.1"/>
    <property type="molecule type" value="Genomic_DNA"/>
</dbReference>
<evidence type="ECO:0000313" key="1">
    <source>
        <dbReference type="EMBL" id="STY59900.1"/>
    </source>
</evidence>
<dbReference type="PROSITE" id="PS00638">
    <property type="entry name" value="PII_GLNB_CTER"/>
    <property type="match status" value="1"/>
</dbReference>
<dbReference type="AlphaFoldDB" id="A0A378MUH7"/>
<proteinExistence type="predicted"/>